<accession>B4IX27</accession>
<dbReference type="KEGG" id="dgr:6558431"/>
<dbReference type="InParanoid" id="B4IX27"/>
<dbReference type="PROSITE" id="PS51029">
    <property type="entry name" value="MADF"/>
    <property type="match status" value="1"/>
</dbReference>
<keyword evidence="3" id="KW-1185">Reference proteome</keyword>
<dbReference type="eggNOG" id="ENOG502SCCI">
    <property type="taxonomic scope" value="Eukaryota"/>
</dbReference>
<organism evidence="3">
    <name type="scientific">Drosophila grimshawi</name>
    <name type="common">Hawaiian fruit fly</name>
    <name type="synonym">Idiomyia grimshawi</name>
    <dbReference type="NCBI Taxonomy" id="7222"/>
    <lineage>
        <taxon>Eukaryota</taxon>
        <taxon>Metazoa</taxon>
        <taxon>Ecdysozoa</taxon>
        <taxon>Arthropoda</taxon>
        <taxon>Hexapoda</taxon>
        <taxon>Insecta</taxon>
        <taxon>Pterygota</taxon>
        <taxon>Neoptera</taxon>
        <taxon>Endopterygota</taxon>
        <taxon>Diptera</taxon>
        <taxon>Brachycera</taxon>
        <taxon>Muscomorpha</taxon>
        <taxon>Ephydroidea</taxon>
        <taxon>Drosophilidae</taxon>
        <taxon>Drosophila</taxon>
        <taxon>Hawaiian Drosophila</taxon>
    </lineage>
</organism>
<dbReference type="GO" id="GO:0006357">
    <property type="term" value="P:regulation of transcription by RNA polymerase II"/>
    <property type="evidence" value="ECO:0007669"/>
    <property type="project" value="TreeGrafter"/>
</dbReference>
<dbReference type="PANTHER" id="PTHR12243">
    <property type="entry name" value="MADF DOMAIN TRANSCRIPTION FACTOR"/>
    <property type="match status" value="1"/>
</dbReference>
<dbReference type="InterPro" id="IPR039353">
    <property type="entry name" value="TF_Adf1"/>
</dbReference>
<dbReference type="Proteomes" id="UP000001070">
    <property type="component" value="Unassembled WGS sequence"/>
</dbReference>
<dbReference type="GO" id="GO:0005634">
    <property type="term" value="C:nucleus"/>
    <property type="evidence" value="ECO:0007669"/>
    <property type="project" value="TreeGrafter"/>
</dbReference>
<dbReference type="Pfam" id="PF10545">
    <property type="entry name" value="MADF_DNA_bdg"/>
    <property type="match status" value="1"/>
</dbReference>
<dbReference type="SMART" id="SM00595">
    <property type="entry name" value="MADF"/>
    <property type="match status" value="1"/>
</dbReference>
<protein>
    <submittedName>
        <fullName evidence="2">GH16194</fullName>
    </submittedName>
</protein>
<dbReference type="EMBL" id="CH916366">
    <property type="protein sequence ID" value="EDV96333.1"/>
    <property type="molecule type" value="Genomic_DNA"/>
</dbReference>
<name>B4IX27_DROGR</name>
<dbReference type="AlphaFoldDB" id="B4IX27"/>
<dbReference type="InterPro" id="IPR006578">
    <property type="entry name" value="MADF-dom"/>
</dbReference>
<sequence length="209" mass="24061">MSTSPEFDIRLIEMVRANPGLYEEDLRQAPYYTRRKRKTELWCSIATSLKTDVSACITRWNYIREKMRKEQLKPNSDWSLLPKLRFIRQHKHGSSSTNHHKEHQQQTQAVNPVDWCALSPGQLIEHNVEDDILQEAMDEQHVTATIVIPPTTTTTTTASSTGDDPMKRIEALLQGLGVNRSKAEKKILAYLCKCNLRALNEEQIDDIFI</sequence>
<evidence type="ECO:0000313" key="2">
    <source>
        <dbReference type="EMBL" id="EDV96333.1"/>
    </source>
</evidence>
<dbReference type="PhylomeDB" id="B4IX27"/>
<dbReference type="GO" id="GO:0005667">
    <property type="term" value="C:transcription regulator complex"/>
    <property type="evidence" value="ECO:0007669"/>
    <property type="project" value="TreeGrafter"/>
</dbReference>
<evidence type="ECO:0000313" key="3">
    <source>
        <dbReference type="Proteomes" id="UP000001070"/>
    </source>
</evidence>
<dbReference type="OrthoDB" id="10262320at2759"/>
<feature type="domain" description="MADF" evidence="1">
    <location>
        <begin position="10"/>
        <end position="92"/>
    </location>
</feature>
<evidence type="ECO:0000259" key="1">
    <source>
        <dbReference type="PROSITE" id="PS51029"/>
    </source>
</evidence>
<dbReference type="HOGENOM" id="CLU_112606_0_0_1"/>
<dbReference type="OMA" id="AYLCKCN"/>
<proteinExistence type="predicted"/>
<gene>
    <name evidence="2" type="primary">Dgri\GH16194</name>
    <name evidence="2" type="ORF">Dgri_GH16194</name>
</gene>
<dbReference type="PANTHER" id="PTHR12243:SF69">
    <property type="entry name" value="SI:CH73-59F11.3"/>
    <property type="match status" value="1"/>
</dbReference>
<dbReference type="FunCoup" id="B4IX27">
    <property type="interactions" value="43"/>
</dbReference>
<reference evidence="2 3" key="1">
    <citation type="journal article" date="2007" name="Nature">
        <title>Evolution of genes and genomes on the Drosophila phylogeny.</title>
        <authorList>
            <consortium name="Drosophila 12 Genomes Consortium"/>
            <person name="Clark A.G."/>
            <person name="Eisen M.B."/>
            <person name="Smith D.R."/>
            <person name="Bergman C.M."/>
            <person name="Oliver B."/>
            <person name="Markow T.A."/>
            <person name="Kaufman T.C."/>
            <person name="Kellis M."/>
            <person name="Gelbart W."/>
            <person name="Iyer V.N."/>
            <person name="Pollard D.A."/>
            <person name="Sackton T.B."/>
            <person name="Larracuente A.M."/>
            <person name="Singh N.D."/>
            <person name="Abad J.P."/>
            <person name="Abt D.N."/>
            <person name="Adryan B."/>
            <person name="Aguade M."/>
            <person name="Akashi H."/>
            <person name="Anderson W.W."/>
            <person name="Aquadro C.F."/>
            <person name="Ardell D.H."/>
            <person name="Arguello R."/>
            <person name="Artieri C.G."/>
            <person name="Barbash D.A."/>
            <person name="Barker D."/>
            <person name="Barsanti P."/>
            <person name="Batterham P."/>
            <person name="Batzoglou S."/>
            <person name="Begun D."/>
            <person name="Bhutkar A."/>
            <person name="Blanco E."/>
            <person name="Bosak S.A."/>
            <person name="Bradley R.K."/>
            <person name="Brand A.D."/>
            <person name="Brent M.R."/>
            <person name="Brooks A.N."/>
            <person name="Brown R.H."/>
            <person name="Butlin R.K."/>
            <person name="Caggese C."/>
            <person name="Calvi B.R."/>
            <person name="Bernardo de Carvalho A."/>
            <person name="Caspi A."/>
            <person name="Castrezana S."/>
            <person name="Celniker S.E."/>
            <person name="Chang J.L."/>
            <person name="Chapple C."/>
            <person name="Chatterji S."/>
            <person name="Chinwalla A."/>
            <person name="Civetta A."/>
            <person name="Clifton S.W."/>
            <person name="Comeron J.M."/>
            <person name="Costello J.C."/>
            <person name="Coyne J.A."/>
            <person name="Daub J."/>
            <person name="David R.G."/>
            <person name="Delcher A.L."/>
            <person name="Delehaunty K."/>
            <person name="Do C.B."/>
            <person name="Ebling H."/>
            <person name="Edwards K."/>
            <person name="Eickbush T."/>
            <person name="Evans J.D."/>
            <person name="Filipski A."/>
            <person name="Findeiss S."/>
            <person name="Freyhult E."/>
            <person name="Fulton L."/>
            <person name="Fulton R."/>
            <person name="Garcia A.C."/>
            <person name="Gardiner A."/>
            <person name="Garfield D.A."/>
            <person name="Garvin B.E."/>
            <person name="Gibson G."/>
            <person name="Gilbert D."/>
            <person name="Gnerre S."/>
            <person name="Godfrey J."/>
            <person name="Good R."/>
            <person name="Gotea V."/>
            <person name="Gravely B."/>
            <person name="Greenberg A.J."/>
            <person name="Griffiths-Jones S."/>
            <person name="Gross S."/>
            <person name="Guigo R."/>
            <person name="Gustafson E.A."/>
            <person name="Haerty W."/>
            <person name="Hahn M.W."/>
            <person name="Halligan D.L."/>
            <person name="Halpern A.L."/>
            <person name="Halter G.M."/>
            <person name="Han M.V."/>
            <person name="Heger A."/>
            <person name="Hillier L."/>
            <person name="Hinrichs A.S."/>
            <person name="Holmes I."/>
            <person name="Hoskins R.A."/>
            <person name="Hubisz M.J."/>
            <person name="Hultmark D."/>
            <person name="Huntley M.A."/>
            <person name="Jaffe D.B."/>
            <person name="Jagadeeshan S."/>
            <person name="Jeck W.R."/>
            <person name="Johnson J."/>
            <person name="Jones C.D."/>
            <person name="Jordan W.C."/>
            <person name="Karpen G.H."/>
            <person name="Kataoka E."/>
            <person name="Keightley P.D."/>
            <person name="Kheradpour P."/>
            <person name="Kirkness E.F."/>
            <person name="Koerich L.B."/>
            <person name="Kristiansen K."/>
            <person name="Kudrna D."/>
            <person name="Kulathinal R.J."/>
            <person name="Kumar S."/>
            <person name="Kwok R."/>
            <person name="Lander E."/>
            <person name="Langley C.H."/>
            <person name="Lapoint R."/>
            <person name="Lazzaro B.P."/>
            <person name="Lee S.J."/>
            <person name="Levesque L."/>
            <person name="Li R."/>
            <person name="Lin C.F."/>
            <person name="Lin M.F."/>
            <person name="Lindblad-Toh K."/>
            <person name="Llopart A."/>
            <person name="Long M."/>
            <person name="Low L."/>
            <person name="Lozovsky E."/>
            <person name="Lu J."/>
            <person name="Luo M."/>
            <person name="Machado C.A."/>
            <person name="Makalowski W."/>
            <person name="Marzo M."/>
            <person name="Matsuda M."/>
            <person name="Matzkin L."/>
            <person name="McAllister B."/>
            <person name="McBride C.S."/>
            <person name="McKernan B."/>
            <person name="McKernan K."/>
            <person name="Mendez-Lago M."/>
            <person name="Minx P."/>
            <person name="Mollenhauer M.U."/>
            <person name="Montooth K."/>
            <person name="Mount S.M."/>
            <person name="Mu X."/>
            <person name="Myers E."/>
            <person name="Negre B."/>
            <person name="Newfeld S."/>
            <person name="Nielsen R."/>
            <person name="Noor M.A."/>
            <person name="O'Grady P."/>
            <person name="Pachter L."/>
            <person name="Papaceit M."/>
            <person name="Parisi M.J."/>
            <person name="Parisi M."/>
            <person name="Parts L."/>
            <person name="Pedersen J.S."/>
            <person name="Pesole G."/>
            <person name="Phillippy A.M."/>
            <person name="Ponting C.P."/>
            <person name="Pop M."/>
            <person name="Porcelli D."/>
            <person name="Powell J.R."/>
            <person name="Prohaska S."/>
            <person name="Pruitt K."/>
            <person name="Puig M."/>
            <person name="Quesneville H."/>
            <person name="Ram K.R."/>
            <person name="Rand D."/>
            <person name="Rasmussen M.D."/>
            <person name="Reed L.K."/>
            <person name="Reenan R."/>
            <person name="Reily A."/>
            <person name="Remington K.A."/>
            <person name="Rieger T.T."/>
            <person name="Ritchie M.G."/>
            <person name="Robin C."/>
            <person name="Rogers Y.H."/>
            <person name="Rohde C."/>
            <person name="Rozas J."/>
            <person name="Rubenfield M.J."/>
            <person name="Ruiz A."/>
            <person name="Russo S."/>
            <person name="Salzberg S.L."/>
            <person name="Sanchez-Gracia A."/>
            <person name="Saranga D.J."/>
            <person name="Sato H."/>
            <person name="Schaeffer S.W."/>
            <person name="Schatz M.C."/>
            <person name="Schlenke T."/>
            <person name="Schwartz R."/>
            <person name="Segarra C."/>
            <person name="Singh R.S."/>
            <person name="Sirot L."/>
            <person name="Sirota M."/>
            <person name="Sisneros N.B."/>
            <person name="Smith C.D."/>
            <person name="Smith T.F."/>
            <person name="Spieth J."/>
            <person name="Stage D.E."/>
            <person name="Stark A."/>
            <person name="Stephan W."/>
            <person name="Strausberg R.L."/>
            <person name="Strempel S."/>
            <person name="Sturgill D."/>
            <person name="Sutton G."/>
            <person name="Sutton G.G."/>
            <person name="Tao W."/>
            <person name="Teichmann S."/>
            <person name="Tobari Y.N."/>
            <person name="Tomimura Y."/>
            <person name="Tsolas J.M."/>
            <person name="Valente V.L."/>
            <person name="Venter E."/>
            <person name="Venter J.C."/>
            <person name="Vicario S."/>
            <person name="Vieira F.G."/>
            <person name="Vilella A.J."/>
            <person name="Villasante A."/>
            <person name="Walenz B."/>
            <person name="Wang J."/>
            <person name="Wasserman M."/>
            <person name="Watts T."/>
            <person name="Wilson D."/>
            <person name="Wilson R.K."/>
            <person name="Wing R.A."/>
            <person name="Wolfner M.F."/>
            <person name="Wong A."/>
            <person name="Wong G.K."/>
            <person name="Wu C.I."/>
            <person name="Wu G."/>
            <person name="Yamamoto D."/>
            <person name="Yang H.P."/>
            <person name="Yang S.P."/>
            <person name="Yorke J.A."/>
            <person name="Yoshida K."/>
            <person name="Zdobnov E."/>
            <person name="Zhang P."/>
            <person name="Zhang Y."/>
            <person name="Zimin A.V."/>
            <person name="Baldwin J."/>
            <person name="Abdouelleil A."/>
            <person name="Abdulkadir J."/>
            <person name="Abebe A."/>
            <person name="Abera B."/>
            <person name="Abreu J."/>
            <person name="Acer S.C."/>
            <person name="Aftuck L."/>
            <person name="Alexander A."/>
            <person name="An P."/>
            <person name="Anderson E."/>
            <person name="Anderson S."/>
            <person name="Arachi H."/>
            <person name="Azer M."/>
            <person name="Bachantsang P."/>
            <person name="Barry A."/>
            <person name="Bayul T."/>
            <person name="Berlin A."/>
            <person name="Bessette D."/>
            <person name="Bloom T."/>
            <person name="Blye J."/>
            <person name="Boguslavskiy L."/>
            <person name="Bonnet C."/>
            <person name="Boukhgalter B."/>
            <person name="Bourzgui I."/>
            <person name="Brown A."/>
            <person name="Cahill P."/>
            <person name="Channer S."/>
            <person name="Cheshatsang Y."/>
            <person name="Chuda L."/>
            <person name="Citroen M."/>
            <person name="Collymore A."/>
            <person name="Cooke P."/>
            <person name="Costello M."/>
            <person name="D'Aco K."/>
            <person name="Daza R."/>
            <person name="De Haan G."/>
            <person name="DeGray S."/>
            <person name="DeMaso C."/>
            <person name="Dhargay N."/>
            <person name="Dooley K."/>
            <person name="Dooley E."/>
            <person name="Doricent M."/>
            <person name="Dorje P."/>
            <person name="Dorjee K."/>
            <person name="Dupes A."/>
            <person name="Elong R."/>
            <person name="Falk J."/>
            <person name="Farina A."/>
            <person name="Faro S."/>
            <person name="Ferguson D."/>
            <person name="Fisher S."/>
            <person name="Foley C.D."/>
            <person name="Franke A."/>
            <person name="Friedrich D."/>
            <person name="Gadbois L."/>
            <person name="Gearin G."/>
            <person name="Gearin C.R."/>
            <person name="Giannoukos G."/>
            <person name="Goode T."/>
            <person name="Graham J."/>
            <person name="Grandbois E."/>
            <person name="Grewal S."/>
            <person name="Gyaltsen K."/>
            <person name="Hafez N."/>
            <person name="Hagos B."/>
            <person name="Hall J."/>
            <person name="Henson C."/>
            <person name="Hollinger A."/>
            <person name="Honan T."/>
            <person name="Huard M.D."/>
            <person name="Hughes L."/>
            <person name="Hurhula B."/>
            <person name="Husby M.E."/>
            <person name="Kamat A."/>
            <person name="Kanga B."/>
            <person name="Kashin S."/>
            <person name="Khazanovich D."/>
            <person name="Kisner P."/>
            <person name="Lance K."/>
            <person name="Lara M."/>
            <person name="Lee W."/>
            <person name="Lennon N."/>
            <person name="Letendre F."/>
            <person name="LeVine R."/>
            <person name="Lipovsky A."/>
            <person name="Liu X."/>
            <person name="Liu J."/>
            <person name="Liu S."/>
            <person name="Lokyitsang T."/>
            <person name="Lokyitsang Y."/>
            <person name="Lubonja R."/>
            <person name="Lui A."/>
            <person name="MacDonald P."/>
            <person name="Magnisalis V."/>
            <person name="Maru K."/>
            <person name="Matthews C."/>
            <person name="McCusker W."/>
            <person name="McDonough S."/>
            <person name="Mehta T."/>
            <person name="Meldrim J."/>
            <person name="Meneus L."/>
            <person name="Mihai O."/>
            <person name="Mihalev A."/>
            <person name="Mihova T."/>
            <person name="Mittelman R."/>
            <person name="Mlenga V."/>
            <person name="Montmayeur A."/>
            <person name="Mulrain L."/>
            <person name="Navidi A."/>
            <person name="Naylor J."/>
            <person name="Negash T."/>
            <person name="Nguyen T."/>
            <person name="Nguyen N."/>
            <person name="Nicol R."/>
            <person name="Norbu C."/>
            <person name="Norbu N."/>
            <person name="Novod N."/>
            <person name="O'Neill B."/>
            <person name="Osman S."/>
            <person name="Markiewicz E."/>
            <person name="Oyono O.L."/>
            <person name="Patti C."/>
            <person name="Phunkhang P."/>
            <person name="Pierre F."/>
            <person name="Priest M."/>
            <person name="Raghuraman S."/>
            <person name="Rege F."/>
            <person name="Reyes R."/>
            <person name="Rise C."/>
            <person name="Rogov P."/>
            <person name="Ross K."/>
            <person name="Ryan E."/>
            <person name="Settipalli S."/>
            <person name="Shea T."/>
            <person name="Sherpa N."/>
            <person name="Shi L."/>
            <person name="Shih D."/>
            <person name="Sparrow T."/>
            <person name="Spaulding J."/>
            <person name="Stalker J."/>
            <person name="Stange-Thomann N."/>
            <person name="Stavropoulos S."/>
            <person name="Stone C."/>
            <person name="Strader C."/>
            <person name="Tesfaye S."/>
            <person name="Thomson T."/>
            <person name="Thoulutsang Y."/>
            <person name="Thoulutsang D."/>
            <person name="Topham K."/>
            <person name="Topping I."/>
            <person name="Tsamla T."/>
            <person name="Vassiliev H."/>
            <person name="Vo A."/>
            <person name="Wangchuk T."/>
            <person name="Wangdi T."/>
            <person name="Weiand M."/>
            <person name="Wilkinson J."/>
            <person name="Wilson A."/>
            <person name="Yadav S."/>
            <person name="Young G."/>
            <person name="Yu Q."/>
            <person name="Zembek L."/>
            <person name="Zhong D."/>
            <person name="Zimmer A."/>
            <person name="Zwirko Z."/>
            <person name="Jaffe D.B."/>
            <person name="Alvarez P."/>
            <person name="Brockman W."/>
            <person name="Butler J."/>
            <person name="Chin C."/>
            <person name="Gnerre S."/>
            <person name="Grabherr M."/>
            <person name="Kleber M."/>
            <person name="Mauceli E."/>
            <person name="MacCallum I."/>
        </authorList>
    </citation>
    <scope>NUCLEOTIDE SEQUENCE [LARGE SCALE GENOMIC DNA]</scope>
    <source>
        <strain evidence="3">Tucson 15287-2541.00</strain>
    </source>
</reference>